<evidence type="ECO:0000313" key="2">
    <source>
        <dbReference type="Proteomes" id="UP001152523"/>
    </source>
</evidence>
<dbReference type="EMBL" id="CAMAPF010000011">
    <property type="protein sequence ID" value="CAH9063137.1"/>
    <property type="molecule type" value="Genomic_DNA"/>
</dbReference>
<keyword evidence="2" id="KW-1185">Reference proteome</keyword>
<sequence>MQTLVKDGIYKPKTIFNLSVFSPPDDPTCFSEAQKHFIWRAAMADEFNALLSNQTWDLVPWDDLKNVVGYRLYVRATVGGAPAARGDRLGLAGPHWASEETLWRFSVSSISTRVNCT</sequence>
<organism evidence="1 2">
    <name type="scientific">Cuscuta epithymum</name>
    <dbReference type="NCBI Taxonomy" id="186058"/>
    <lineage>
        <taxon>Eukaryota</taxon>
        <taxon>Viridiplantae</taxon>
        <taxon>Streptophyta</taxon>
        <taxon>Embryophyta</taxon>
        <taxon>Tracheophyta</taxon>
        <taxon>Spermatophyta</taxon>
        <taxon>Magnoliopsida</taxon>
        <taxon>eudicotyledons</taxon>
        <taxon>Gunneridae</taxon>
        <taxon>Pentapetalae</taxon>
        <taxon>asterids</taxon>
        <taxon>lamiids</taxon>
        <taxon>Solanales</taxon>
        <taxon>Convolvulaceae</taxon>
        <taxon>Cuscuteae</taxon>
        <taxon>Cuscuta</taxon>
        <taxon>Cuscuta subgen. Cuscuta</taxon>
    </lineage>
</organism>
<dbReference type="Proteomes" id="UP001152523">
    <property type="component" value="Unassembled WGS sequence"/>
</dbReference>
<reference evidence="1" key="1">
    <citation type="submission" date="2022-07" db="EMBL/GenBank/DDBJ databases">
        <authorList>
            <person name="Macas J."/>
            <person name="Novak P."/>
            <person name="Neumann P."/>
        </authorList>
    </citation>
    <scope>NUCLEOTIDE SEQUENCE</scope>
</reference>
<accession>A0AAV0C5A5</accession>
<protein>
    <submittedName>
        <fullName evidence="1">Uncharacterized protein</fullName>
    </submittedName>
</protein>
<name>A0AAV0C5A5_9ASTE</name>
<gene>
    <name evidence="1" type="ORF">CEPIT_LOCUS1907</name>
</gene>
<comment type="caution">
    <text evidence="1">The sequence shown here is derived from an EMBL/GenBank/DDBJ whole genome shotgun (WGS) entry which is preliminary data.</text>
</comment>
<evidence type="ECO:0000313" key="1">
    <source>
        <dbReference type="EMBL" id="CAH9063137.1"/>
    </source>
</evidence>
<dbReference type="AlphaFoldDB" id="A0AAV0C5A5"/>
<proteinExistence type="predicted"/>